<dbReference type="STRING" id="3821.A0A151TUD4"/>
<dbReference type="Proteomes" id="UP000075243">
    <property type="component" value="Chromosome 3"/>
</dbReference>
<evidence type="ECO:0000313" key="3">
    <source>
        <dbReference type="EMBL" id="KYP70604.1"/>
    </source>
</evidence>
<dbReference type="AlphaFoldDB" id="A0A151TUD4"/>
<name>A0A151TUD4_CAJCA</name>
<evidence type="ECO:0000256" key="2">
    <source>
        <dbReference type="SAM" id="MobiDB-lite"/>
    </source>
</evidence>
<dbReference type="PANTHER" id="PTHR33493">
    <property type="entry name" value="LATE EMBRYOGENESIS ABUNDANT PROTEIN 6-RELATED"/>
    <property type="match status" value="1"/>
</dbReference>
<dbReference type="Gramene" id="C.cajan_09556.t">
    <property type="protein sequence ID" value="C.cajan_09556.t"/>
    <property type="gene ID" value="C.cajan_09556"/>
</dbReference>
<evidence type="ECO:0000313" key="4">
    <source>
        <dbReference type="Proteomes" id="UP000075243"/>
    </source>
</evidence>
<dbReference type="Pfam" id="PF03760">
    <property type="entry name" value="LEA_1"/>
    <property type="match status" value="1"/>
</dbReference>
<gene>
    <name evidence="3" type="ORF">KK1_009824</name>
</gene>
<organism evidence="3 4">
    <name type="scientific">Cajanus cajan</name>
    <name type="common">Pigeon pea</name>
    <name type="synonym">Cajanus indicus</name>
    <dbReference type="NCBI Taxonomy" id="3821"/>
    <lineage>
        <taxon>Eukaryota</taxon>
        <taxon>Viridiplantae</taxon>
        <taxon>Streptophyta</taxon>
        <taxon>Embryophyta</taxon>
        <taxon>Tracheophyta</taxon>
        <taxon>Spermatophyta</taxon>
        <taxon>Magnoliopsida</taxon>
        <taxon>eudicotyledons</taxon>
        <taxon>Gunneridae</taxon>
        <taxon>Pentapetalae</taxon>
        <taxon>rosids</taxon>
        <taxon>fabids</taxon>
        <taxon>Fabales</taxon>
        <taxon>Fabaceae</taxon>
        <taxon>Papilionoideae</taxon>
        <taxon>50 kb inversion clade</taxon>
        <taxon>NPAAA clade</taxon>
        <taxon>indigoferoid/millettioid clade</taxon>
        <taxon>Phaseoleae</taxon>
        <taxon>Cajanus</taxon>
    </lineage>
</organism>
<feature type="region of interest" description="Disordered" evidence="2">
    <location>
        <begin position="1"/>
        <end position="151"/>
    </location>
</feature>
<protein>
    <submittedName>
        <fullName evidence="3">18 kDa seed maturation protein</fullName>
    </submittedName>
</protein>
<feature type="compositionally biased region" description="Low complexity" evidence="2">
    <location>
        <begin position="58"/>
        <end position="85"/>
    </location>
</feature>
<dbReference type="GO" id="GO:0009793">
    <property type="term" value="P:embryo development ending in seed dormancy"/>
    <property type="evidence" value="ECO:0007669"/>
    <property type="project" value="InterPro"/>
</dbReference>
<proteinExistence type="inferred from homology"/>
<comment type="similarity">
    <text evidence="1">Belongs to the LEA type 1 family.</text>
</comment>
<feature type="compositionally biased region" description="Basic and acidic residues" evidence="2">
    <location>
        <begin position="26"/>
        <end position="49"/>
    </location>
</feature>
<keyword evidence="4" id="KW-1185">Reference proteome</keyword>
<dbReference type="InterPro" id="IPR005513">
    <property type="entry name" value="LEA_1"/>
</dbReference>
<evidence type="ECO:0000256" key="1">
    <source>
        <dbReference type="ARBA" id="ARBA00010975"/>
    </source>
</evidence>
<accession>A0A151TUD4</accession>
<feature type="compositionally biased region" description="Basic and acidic residues" evidence="2">
    <location>
        <begin position="1"/>
        <end position="16"/>
    </location>
</feature>
<dbReference type="PANTHER" id="PTHR33493:SF2">
    <property type="entry name" value="LATE EMBRYOGENESIS ABUNDANT PROTEIN 46"/>
    <property type="match status" value="1"/>
</dbReference>
<dbReference type="OMA" id="DMATQKK"/>
<reference evidence="3 4" key="1">
    <citation type="journal article" date="2012" name="Nat. Biotechnol.">
        <title>Draft genome sequence of pigeonpea (Cajanus cajan), an orphan legume crop of resource-poor farmers.</title>
        <authorList>
            <person name="Varshney R.K."/>
            <person name="Chen W."/>
            <person name="Li Y."/>
            <person name="Bharti A.K."/>
            <person name="Saxena R.K."/>
            <person name="Schlueter J.A."/>
            <person name="Donoghue M.T."/>
            <person name="Azam S."/>
            <person name="Fan G."/>
            <person name="Whaley A.M."/>
            <person name="Farmer A.D."/>
            <person name="Sheridan J."/>
            <person name="Iwata A."/>
            <person name="Tuteja R."/>
            <person name="Penmetsa R.V."/>
            <person name="Wu W."/>
            <person name="Upadhyaya H.D."/>
            <person name="Yang S.P."/>
            <person name="Shah T."/>
            <person name="Saxena K.B."/>
            <person name="Michael T."/>
            <person name="McCombie W.R."/>
            <person name="Yang B."/>
            <person name="Zhang G."/>
            <person name="Yang H."/>
            <person name="Wang J."/>
            <person name="Spillane C."/>
            <person name="Cook D.R."/>
            <person name="May G.D."/>
            <person name="Xu X."/>
            <person name="Jackson S.A."/>
        </authorList>
    </citation>
    <scope>NUCLEOTIDE SEQUENCE [LARGE SCALE GENOMIC DNA]</scope>
    <source>
        <strain evidence="4">cv. Asha</strain>
    </source>
</reference>
<feature type="compositionally biased region" description="Polar residues" evidence="2">
    <location>
        <begin position="124"/>
        <end position="138"/>
    </location>
</feature>
<sequence length="151" mass="15548">MEKTKATVQEKAERMTARNPVQKEMATQKKDARMTQAELEKQAAREHNAAAKQSTAAGHMGQGHYTTGTGTGTGTATYSTTGEYGQPMGAHQTSAMPGHGTGQPTGHVTEGVVGSHPVGANRGPSGTATAHNTRTGGNPNDYGYGTGGTYS</sequence>
<dbReference type="EMBL" id="CM003605">
    <property type="protein sequence ID" value="KYP70604.1"/>
    <property type="molecule type" value="Genomic_DNA"/>
</dbReference>